<dbReference type="Gene3D" id="3.30.460.20">
    <property type="entry name" value="CorA soluble domain-like"/>
    <property type="match status" value="1"/>
</dbReference>
<dbReference type="InterPro" id="IPR045863">
    <property type="entry name" value="CorA_TM1_TM2"/>
</dbReference>
<evidence type="ECO:0000256" key="7">
    <source>
        <dbReference type="ARBA" id="ARBA00022989"/>
    </source>
</evidence>
<feature type="transmembrane region" description="Helical" evidence="12">
    <location>
        <begin position="297"/>
        <end position="317"/>
    </location>
</feature>
<dbReference type="FunFam" id="1.20.58.340:FF:000004">
    <property type="entry name" value="Magnesium transport protein CorA"/>
    <property type="match status" value="1"/>
</dbReference>
<dbReference type="SUPFAM" id="SSF144083">
    <property type="entry name" value="Magnesium transport protein CorA, transmembrane region"/>
    <property type="match status" value="1"/>
</dbReference>
<evidence type="ECO:0000256" key="12">
    <source>
        <dbReference type="RuleBase" id="RU362010"/>
    </source>
</evidence>
<keyword evidence="5 12" id="KW-0812">Transmembrane</keyword>
<dbReference type="Proteomes" id="UP000189933">
    <property type="component" value="Unassembled WGS sequence"/>
</dbReference>
<comment type="subcellular location">
    <subcellularLocation>
        <location evidence="1">Cell membrane</location>
        <topology evidence="1">Multi-pass membrane protein</topology>
    </subcellularLocation>
    <subcellularLocation>
        <location evidence="12">Membrane</location>
        <topology evidence="12">Multi-pass membrane protein</topology>
    </subcellularLocation>
</comment>
<evidence type="ECO:0000313" key="14">
    <source>
        <dbReference type="Proteomes" id="UP000189933"/>
    </source>
</evidence>
<evidence type="ECO:0000256" key="5">
    <source>
        <dbReference type="ARBA" id="ARBA00022692"/>
    </source>
</evidence>
<dbReference type="Pfam" id="PF01544">
    <property type="entry name" value="CorA"/>
    <property type="match status" value="1"/>
</dbReference>
<accession>A0A1T4NVU6</accession>
<dbReference type="GO" id="GO:0015095">
    <property type="term" value="F:magnesium ion transmembrane transporter activity"/>
    <property type="evidence" value="ECO:0007669"/>
    <property type="project" value="UniProtKB-UniRule"/>
</dbReference>
<evidence type="ECO:0000256" key="9">
    <source>
        <dbReference type="ARBA" id="ARBA00023136"/>
    </source>
</evidence>
<evidence type="ECO:0000313" key="13">
    <source>
        <dbReference type="EMBL" id="SJZ83353.1"/>
    </source>
</evidence>
<keyword evidence="9 12" id="KW-0472">Membrane</keyword>
<dbReference type="AlphaFoldDB" id="A0A1T4NVU6"/>
<organism evidence="13 14">
    <name type="scientific">Carboxydocella sporoproducens DSM 16521</name>
    <dbReference type="NCBI Taxonomy" id="1121270"/>
    <lineage>
        <taxon>Bacteria</taxon>
        <taxon>Bacillati</taxon>
        <taxon>Bacillota</taxon>
        <taxon>Clostridia</taxon>
        <taxon>Eubacteriales</taxon>
        <taxon>Clostridiales Family XVI. Incertae Sedis</taxon>
        <taxon>Carboxydocella</taxon>
    </lineage>
</organism>
<dbReference type="SUPFAM" id="SSF143865">
    <property type="entry name" value="CorA soluble domain-like"/>
    <property type="match status" value="1"/>
</dbReference>
<dbReference type="EMBL" id="FUXM01000008">
    <property type="protein sequence ID" value="SJZ83353.1"/>
    <property type="molecule type" value="Genomic_DNA"/>
</dbReference>
<reference evidence="14" key="1">
    <citation type="submission" date="2017-02" db="EMBL/GenBank/DDBJ databases">
        <authorList>
            <person name="Varghese N."/>
            <person name="Submissions S."/>
        </authorList>
    </citation>
    <scope>NUCLEOTIDE SEQUENCE [LARGE SCALE GENOMIC DNA]</scope>
    <source>
        <strain evidence="14">DSM 16521</strain>
    </source>
</reference>
<dbReference type="OrthoDB" id="9803416at2"/>
<keyword evidence="8 12" id="KW-0406">Ion transport</keyword>
<dbReference type="PANTHER" id="PTHR46494:SF1">
    <property type="entry name" value="CORA FAMILY METAL ION TRANSPORTER (EUROFUNG)"/>
    <property type="match status" value="1"/>
</dbReference>
<dbReference type="InterPro" id="IPR002523">
    <property type="entry name" value="MgTranspt_CorA/ZnTranspt_ZntB"/>
</dbReference>
<dbReference type="PANTHER" id="PTHR46494">
    <property type="entry name" value="CORA FAMILY METAL ION TRANSPORTER (EUROFUNG)"/>
    <property type="match status" value="1"/>
</dbReference>
<keyword evidence="3 12" id="KW-0813">Transport</keyword>
<keyword evidence="14" id="KW-1185">Reference proteome</keyword>
<comment type="catalytic activity">
    <reaction evidence="10">
        <text>Mg(2+)(in) = Mg(2+)(out)</text>
        <dbReference type="Rhea" id="RHEA:29827"/>
        <dbReference type="ChEBI" id="CHEBI:18420"/>
    </reaction>
</comment>
<comment type="similarity">
    <text evidence="2 12">Belongs to the CorA metal ion transporter (MIT) (TC 1.A.35) family.</text>
</comment>
<dbReference type="InterPro" id="IPR045861">
    <property type="entry name" value="CorA_cytoplasmic_dom"/>
</dbReference>
<keyword evidence="7 12" id="KW-1133">Transmembrane helix</keyword>
<evidence type="ECO:0000256" key="2">
    <source>
        <dbReference type="ARBA" id="ARBA00009765"/>
    </source>
</evidence>
<dbReference type="Gene3D" id="1.20.58.340">
    <property type="entry name" value="Magnesium transport protein CorA, transmembrane region"/>
    <property type="match status" value="2"/>
</dbReference>
<comment type="function">
    <text evidence="11">Mediates influx of magnesium ions. Alternates between open and closed states. Activated by low cytoplasmic Mg(2+) levels. Inactive when cytoplasmic Mg(2+) levels are high.</text>
</comment>
<dbReference type="InterPro" id="IPR004488">
    <property type="entry name" value="Mg/Co-transport_prot_CorA"/>
</dbReference>
<evidence type="ECO:0000256" key="3">
    <source>
        <dbReference type="ARBA" id="ARBA00022448"/>
    </source>
</evidence>
<evidence type="ECO:0000256" key="10">
    <source>
        <dbReference type="ARBA" id="ARBA00034269"/>
    </source>
</evidence>
<dbReference type="RefSeq" id="WP_078665140.1">
    <property type="nucleotide sequence ID" value="NZ_FUXM01000008.1"/>
</dbReference>
<sequence length="323" mass="38229">MLCIYFYDHATNKIYFDADLSRKDEYLKDPRNLLWIDIYDCTAKDLELLANAFQFHPMALEDVLQESPRAKVDRYDDYYFFVFHSLRYDEESDEEITTVELDVFLGSNYLVTIHKDALSSVARVVKQCWYTSRLMQRGPDYLLYNLVDGIIDEYFPILERIGVRIDELEDELYVNPIQEVTDEFLALKRTILLLRKVIMPQRRIFANVNGRYSFQIQEENKPYYMDLVDNIERIIDTTDTYRDLVNGAMDTYYSIVSNRTNEVMRYLTIISTIMMPLTFITGLFGMNVPLPGAHSPYTLYIILLGMLGLTVIMLWYFRNKDWV</sequence>
<name>A0A1T4NVU6_9FIRM</name>
<protein>
    <recommendedName>
        <fullName evidence="12">Magnesium transport protein CorA</fullName>
    </recommendedName>
</protein>
<dbReference type="CDD" id="cd12822">
    <property type="entry name" value="TmCorA-like"/>
    <property type="match status" value="1"/>
</dbReference>
<dbReference type="GO" id="GO:0015087">
    <property type="term" value="F:cobalt ion transmembrane transporter activity"/>
    <property type="evidence" value="ECO:0007669"/>
    <property type="project" value="UniProtKB-UniRule"/>
</dbReference>
<gene>
    <name evidence="12" type="primary">corA</name>
    <name evidence="13" type="ORF">SAMN02745885_01052</name>
</gene>
<evidence type="ECO:0000256" key="11">
    <source>
        <dbReference type="ARBA" id="ARBA00045497"/>
    </source>
</evidence>
<evidence type="ECO:0000256" key="1">
    <source>
        <dbReference type="ARBA" id="ARBA00004651"/>
    </source>
</evidence>
<dbReference type="NCBIfam" id="TIGR00383">
    <property type="entry name" value="corA"/>
    <property type="match status" value="1"/>
</dbReference>
<proteinExistence type="inferred from homology"/>
<evidence type="ECO:0000256" key="4">
    <source>
        <dbReference type="ARBA" id="ARBA00022475"/>
    </source>
</evidence>
<dbReference type="GO" id="GO:0050897">
    <property type="term" value="F:cobalt ion binding"/>
    <property type="evidence" value="ECO:0007669"/>
    <property type="project" value="TreeGrafter"/>
</dbReference>
<keyword evidence="6 12" id="KW-0460">Magnesium</keyword>
<keyword evidence="4 12" id="KW-1003">Cell membrane</keyword>
<feature type="transmembrane region" description="Helical" evidence="12">
    <location>
        <begin position="266"/>
        <end position="285"/>
    </location>
</feature>
<dbReference type="GO" id="GO:0005886">
    <property type="term" value="C:plasma membrane"/>
    <property type="evidence" value="ECO:0007669"/>
    <property type="project" value="UniProtKB-SubCell"/>
</dbReference>
<evidence type="ECO:0000256" key="6">
    <source>
        <dbReference type="ARBA" id="ARBA00022842"/>
    </source>
</evidence>
<evidence type="ECO:0000256" key="8">
    <source>
        <dbReference type="ARBA" id="ARBA00023065"/>
    </source>
</evidence>
<dbReference type="GO" id="GO:0000287">
    <property type="term" value="F:magnesium ion binding"/>
    <property type="evidence" value="ECO:0007669"/>
    <property type="project" value="TreeGrafter"/>
</dbReference>